<dbReference type="SUPFAM" id="SSF53474">
    <property type="entry name" value="alpha/beta-Hydrolases"/>
    <property type="match status" value="1"/>
</dbReference>
<dbReference type="RefSeq" id="WP_141374736.1">
    <property type="nucleotide sequence ID" value="NZ_BAPL01000030.1"/>
</dbReference>
<evidence type="ECO:0000259" key="1">
    <source>
        <dbReference type="Pfam" id="PF01738"/>
    </source>
</evidence>
<dbReference type="Gene3D" id="3.40.50.1820">
    <property type="entry name" value="alpha/beta hydrolase"/>
    <property type="match status" value="1"/>
</dbReference>
<reference evidence="2 3" key="1">
    <citation type="submission" date="2019-06" db="EMBL/GenBank/DDBJ databases">
        <title>Whole genome shotgun sequence of Acetobacter peroxydans NBRC 13755.</title>
        <authorList>
            <person name="Hosoyama A."/>
            <person name="Uohara A."/>
            <person name="Ohji S."/>
            <person name="Ichikawa N."/>
        </authorList>
    </citation>
    <scope>NUCLEOTIDE SEQUENCE [LARGE SCALE GENOMIC DNA]</scope>
    <source>
        <strain evidence="2 3">NBRC 13755</strain>
    </source>
</reference>
<name>A0A4Y3TSV4_9PROT</name>
<comment type="caution">
    <text evidence="2">The sequence shown here is derived from an EMBL/GenBank/DDBJ whole genome shotgun (WGS) entry which is preliminary data.</text>
</comment>
<dbReference type="AlphaFoldDB" id="A0A4Y3TSV4"/>
<sequence length="222" mass="23968">MGHWITLEAADGHVFEAWEAGQDGHKPTLIVLQEIFGVNHHIRTVCEDFAKAGFHVLAPALFDRAERGVSLGYTAADVEAGKALRARIPLEQTLDDLRAVLAYPRSGRAGMIGYCWGGTLAWESACRLEELAAACCWYGAGIASALDQQPACPVQMHFGGQDPTIPPADVAAIRQTHPEVEMFVYDEAGHGFGCAERSAFNPSACELARKRSLSFLENALAS</sequence>
<dbReference type="EMBL" id="BJMV01000002">
    <property type="protein sequence ID" value="GEB84803.1"/>
    <property type="molecule type" value="Genomic_DNA"/>
</dbReference>
<keyword evidence="3" id="KW-1185">Reference proteome</keyword>
<evidence type="ECO:0000313" key="3">
    <source>
        <dbReference type="Proteomes" id="UP000317730"/>
    </source>
</evidence>
<accession>A0A4Y3TSV4</accession>
<protein>
    <submittedName>
        <fullName evidence="2">Carboxymethylenebutenolidase</fullName>
    </submittedName>
</protein>
<dbReference type="InterPro" id="IPR029058">
    <property type="entry name" value="AB_hydrolase_fold"/>
</dbReference>
<dbReference type="OrthoDB" id="9771666at2"/>
<dbReference type="Proteomes" id="UP000317730">
    <property type="component" value="Unassembled WGS sequence"/>
</dbReference>
<gene>
    <name evidence="2" type="ORF">APE01nite_06000</name>
</gene>
<dbReference type="PANTHER" id="PTHR46623">
    <property type="entry name" value="CARBOXYMETHYLENEBUTENOLIDASE-RELATED"/>
    <property type="match status" value="1"/>
</dbReference>
<dbReference type="InterPro" id="IPR002925">
    <property type="entry name" value="Dienelactn_hydro"/>
</dbReference>
<dbReference type="PANTHER" id="PTHR46623:SF6">
    <property type="entry name" value="ALPHA_BETA-HYDROLASES SUPERFAMILY PROTEIN"/>
    <property type="match status" value="1"/>
</dbReference>
<dbReference type="InterPro" id="IPR051049">
    <property type="entry name" value="Dienelactone_hydrolase-like"/>
</dbReference>
<feature type="domain" description="Dienelactone hydrolase" evidence="1">
    <location>
        <begin position="20"/>
        <end position="219"/>
    </location>
</feature>
<dbReference type="Pfam" id="PF01738">
    <property type="entry name" value="DLH"/>
    <property type="match status" value="1"/>
</dbReference>
<organism evidence="2 3">
    <name type="scientific">Acetobacter peroxydans</name>
    <dbReference type="NCBI Taxonomy" id="104098"/>
    <lineage>
        <taxon>Bacteria</taxon>
        <taxon>Pseudomonadati</taxon>
        <taxon>Pseudomonadota</taxon>
        <taxon>Alphaproteobacteria</taxon>
        <taxon>Acetobacterales</taxon>
        <taxon>Acetobacteraceae</taxon>
        <taxon>Acetobacter</taxon>
    </lineage>
</organism>
<evidence type="ECO:0000313" key="2">
    <source>
        <dbReference type="EMBL" id="GEB84803.1"/>
    </source>
</evidence>
<proteinExistence type="predicted"/>
<dbReference type="GO" id="GO:0016787">
    <property type="term" value="F:hydrolase activity"/>
    <property type="evidence" value="ECO:0007669"/>
    <property type="project" value="InterPro"/>
</dbReference>